<organism evidence="2 3">
    <name type="scientific">Sphingomonas sanguinis</name>
    <dbReference type="NCBI Taxonomy" id="33051"/>
    <lineage>
        <taxon>Bacteria</taxon>
        <taxon>Pseudomonadati</taxon>
        <taxon>Pseudomonadota</taxon>
        <taxon>Alphaproteobacteria</taxon>
        <taxon>Sphingomonadales</taxon>
        <taxon>Sphingomonadaceae</taxon>
        <taxon>Sphingomonas</taxon>
    </lineage>
</organism>
<feature type="transmembrane region" description="Helical" evidence="1">
    <location>
        <begin position="80"/>
        <end position="98"/>
    </location>
</feature>
<protein>
    <submittedName>
        <fullName evidence="2">Uncharacterized protein</fullName>
    </submittedName>
</protein>
<proteinExistence type="predicted"/>
<keyword evidence="1" id="KW-0472">Membrane</keyword>
<accession>A0A147ITQ2</accession>
<sequence>MLLFSTLRSSGGSQLSLDLGFAELLDRVEKHIGPKPTKILIFSAWLFAMAFFVNGIFGYVVQPLLKVGPNVWTALSWMDYFRIGLTILIGVSTFSSLLEAYRMKLLRAEFEGATGRADELLDNVSAFTRKVQREADSDLERAKRLIRDAAHNVERARELQRAAQMLAEDMYAIGSAKEVMSDEMLAEFRGLLDSFEEATAKLDHPGGEQDRSEA</sequence>
<keyword evidence="1" id="KW-1133">Transmembrane helix</keyword>
<dbReference type="Proteomes" id="UP000074072">
    <property type="component" value="Unassembled WGS sequence"/>
</dbReference>
<evidence type="ECO:0000256" key="1">
    <source>
        <dbReference type="SAM" id="Phobius"/>
    </source>
</evidence>
<dbReference type="AlphaFoldDB" id="A0A147ITQ2"/>
<evidence type="ECO:0000313" key="3">
    <source>
        <dbReference type="Proteomes" id="UP000074072"/>
    </source>
</evidence>
<keyword evidence="1" id="KW-0812">Transmembrane</keyword>
<comment type="caution">
    <text evidence="2">The sequence shown here is derived from an EMBL/GenBank/DDBJ whole genome shotgun (WGS) entry which is preliminary data.</text>
</comment>
<name>A0A147ITQ2_9SPHN</name>
<reference evidence="2 3" key="1">
    <citation type="journal article" date="2016" name="Front. Microbiol.">
        <title>Genomic Resource of Rice Seed Associated Bacteria.</title>
        <authorList>
            <person name="Midha S."/>
            <person name="Bansal K."/>
            <person name="Sharma S."/>
            <person name="Kumar N."/>
            <person name="Patil P.P."/>
            <person name="Chaudhry V."/>
            <person name="Patil P.B."/>
        </authorList>
    </citation>
    <scope>NUCLEOTIDE SEQUENCE [LARGE SCALE GENOMIC DNA]</scope>
    <source>
        <strain evidence="2 3">SB4</strain>
    </source>
</reference>
<dbReference type="EMBL" id="LDTE01000063">
    <property type="protein sequence ID" value="KTT98688.1"/>
    <property type="molecule type" value="Genomic_DNA"/>
</dbReference>
<evidence type="ECO:0000313" key="2">
    <source>
        <dbReference type="EMBL" id="KTT98688.1"/>
    </source>
</evidence>
<dbReference type="PATRIC" id="fig|33051.4.peg.2869"/>
<feature type="transmembrane region" description="Helical" evidence="1">
    <location>
        <begin position="39"/>
        <end position="60"/>
    </location>
</feature>
<gene>
    <name evidence="2" type="ORF">SB4_10585</name>
</gene>